<name>A0A0P9UYL0_PSEAV</name>
<dbReference type="PIRSF" id="PIRSF028744">
    <property type="entry name" value="Addict_mod_HI1419"/>
    <property type="match status" value="1"/>
</dbReference>
<dbReference type="AlphaFoldDB" id="A0A0P9UYL0"/>
<dbReference type="PATRIC" id="fig|53707.9.peg.6281"/>
<gene>
    <name evidence="1" type="ORF">ALO35_102891</name>
</gene>
<dbReference type="Pfam" id="PF05973">
    <property type="entry name" value="Gp49"/>
    <property type="match status" value="1"/>
</dbReference>
<accession>A0A0P9UYL0</accession>
<protein>
    <recommendedName>
        <fullName evidence="3">Addiction module killer protein</fullName>
    </recommendedName>
</protein>
<dbReference type="PANTHER" id="PTHR41791:SF1">
    <property type="entry name" value="SSL7039 PROTEIN"/>
    <property type="match status" value="1"/>
</dbReference>
<organism evidence="1 2">
    <name type="scientific">Pseudomonas amygdali pv. lachrymans</name>
    <name type="common">Pseudomonas syringae pv. lachrymans</name>
    <dbReference type="NCBI Taxonomy" id="53707"/>
    <lineage>
        <taxon>Bacteria</taxon>
        <taxon>Pseudomonadati</taxon>
        <taxon>Pseudomonadota</taxon>
        <taxon>Gammaproteobacteria</taxon>
        <taxon>Pseudomonadales</taxon>
        <taxon>Pseudomonadaceae</taxon>
        <taxon>Pseudomonas</taxon>
        <taxon>Pseudomonas amygdali</taxon>
    </lineage>
</organism>
<dbReference type="Proteomes" id="UP000050265">
    <property type="component" value="Unassembled WGS sequence"/>
</dbReference>
<comment type="caution">
    <text evidence="1">The sequence shown here is derived from an EMBL/GenBank/DDBJ whole genome shotgun (WGS) entry which is preliminary data.</text>
</comment>
<evidence type="ECO:0000313" key="2">
    <source>
        <dbReference type="Proteomes" id="UP000050265"/>
    </source>
</evidence>
<sequence>MNRFEQTPAFAEWLRSLKDSIGRARILARIRAAELGNFGDCDALGQGVRELRIHHGPGYRVYFTRRTGVVYLLLIAGDKSSQKRDIKFARQLARELCERE</sequence>
<evidence type="ECO:0008006" key="3">
    <source>
        <dbReference type="Google" id="ProtNLM"/>
    </source>
</evidence>
<dbReference type="InterPro" id="IPR009241">
    <property type="entry name" value="HigB-like"/>
</dbReference>
<dbReference type="NCBIfam" id="TIGR02683">
    <property type="entry name" value="upstrm_HI1419"/>
    <property type="match status" value="1"/>
</dbReference>
<proteinExistence type="predicted"/>
<reference evidence="1 2" key="1">
    <citation type="submission" date="2015-09" db="EMBL/GenBank/DDBJ databases">
        <title>Genome announcement of multiple Pseudomonas syringae strains.</title>
        <authorList>
            <person name="Thakur S."/>
            <person name="Wang P.W."/>
            <person name="Gong Y."/>
            <person name="Weir B.S."/>
            <person name="Guttman D.S."/>
        </authorList>
    </citation>
    <scope>NUCLEOTIDE SEQUENCE [LARGE SCALE GENOMIC DNA]</scope>
    <source>
        <strain evidence="1 2">ICMP3507</strain>
    </source>
</reference>
<dbReference type="EMBL" id="LJQP01000045">
    <property type="protein sequence ID" value="KPX76578.1"/>
    <property type="molecule type" value="Genomic_DNA"/>
</dbReference>
<evidence type="ECO:0000313" key="1">
    <source>
        <dbReference type="EMBL" id="KPX76578.1"/>
    </source>
</evidence>
<dbReference type="InterPro" id="IPR014056">
    <property type="entry name" value="TypeIITA-like_toxin_pred"/>
</dbReference>
<dbReference type="PANTHER" id="PTHR41791">
    <property type="entry name" value="SSL7039 PROTEIN"/>
    <property type="match status" value="1"/>
</dbReference>